<dbReference type="InterPro" id="IPR008538">
    <property type="entry name" value="Uma2"/>
</dbReference>
<dbReference type="KEGG" id="amur:ADH66_06300"/>
<dbReference type="EMBL" id="CP065321">
    <property type="protein sequence ID" value="QQR29596.1"/>
    <property type="molecule type" value="Genomic_DNA"/>
</dbReference>
<dbReference type="InterPro" id="IPR012296">
    <property type="entry name" value="Nuclease_put_TT1808"/>
</dbReference>
<keyword evidence="3" id="KW-0378">Hydrolase</keyword>
<keyword evidence="4" id="KW-1185">Reference proteome</keyword>
<gene>
    <name evidence="2" type="ORF">ADH66_06300</name>
    <name evidence="3" type="ORF">I5Q82_16400</name>
</gene>
<dbReference type="Proteomes" id="UP000196710">
    <property type="component" value="Chromosome"/>
</dbReference>
<proteinExistence type="predicted"/>
<keyword evidence="3" id="KW-0540">Nuclease</keyword>
<reference evidence="3 5" key="3">
    <citation type="submission" date="2020-11" db="EMBL/GenBank/DDBJ databases">
        <title>Closed and high quality bacterial genomes of the OMM12 community.</title>
        <authorList>
            <person name="Marbouty M."/>
            <person name="Lamy-Besnier Q."/>
            <person name="Debarbieux L."/>
            <person name="Koszul R."/>
        </authorList>
    </citation>
    <scope>NUCLEOTIDE SEQUENCE [LARGE SCALE GENOMIC DNA]</scope>
    <source>
        <strain evidence="3 5">KB18</strain>
    </source>
</reference>
<dbReference type="CDD" id="cd06260">
    <property type="entry name" value="DUF820-like"/>
    <property type="match status" value="1"/>
</dbReference>
<dbReference type="PANTHER" id="PTHR34107:SF4">
    <property type="entry name" value="SLL1222 PROTEIN"/>
    <property type="match status" value="1"/>
</dbReference>
<dbReference type="Proteomes" id="UP000596035">
    <property type="component" value="Chromosome"/>
</dbReference>
<accession>A0A1Z2XPG3</accession>
<dbReference type="RefSeq" id="WP_066534261.1">
    <property type="nucleotide sequence ID" value="NZ_CP021422.1"/>
</dbReference>
<dbReference type="SUPFAM" id="SSF52980">
    <property type="entry name" value="Restriction endonuclease-like"/>
    <property type="match status" value="1"/>
</dbReference>
<dbReference type="PANTHER" id="PTHR34107">
    <property type="entry name" value="SLL0198 PROTEIN-RELATED"/>
    <property type="match status" value="1"/>
</dbReference>
<evidence type="ECO:0000313" key="4">
    <source>
        <dbReference type="Proteomes" id="UP000196710"/>
    </source>
</evidence>
<protein>
    <submittedName>
        <fullName evidence="3">Uma2 family endonuclease</fullName>
    </submittedName>
</protein>
<dbReference type="GO" id="GO:0004519">
    <property type="term" value="F:endonuclease activity"/>
    <property type="evidence" value="ECO:0007669"/>
    <property type="project" value="UniProtKB-KW"/>
</dbReference>
<sequence>MTTPIAQEKAHEPYTYADYLKWDSPERYELIDGEAVLLAAPSTSHQLVSAELMRQLANFLEGKNCKAIAAPFDVRLFEEAGSPEDVDTVVQPDISVVCDKSKLDERGCKGAPEMVIEIISPGSLRHDRLVKFNLYQRAGIGELWLVDPAGGSIEVFLLRDGFLLPHEVYTIKDIAKVNTLDGCFIEVGKVFA</sequence>
<reference evidence="4" key="2">
    <citation type="submission" date="2017-05" db="EMBL/GenBank/DDBJ databases">
        <title>Improved OligoMM genomes.</title>
        <authorList>
            <person name="Garzetti D."/>
        </authorList>
    </citation>
    <scope>NUCLEOTIDE SEQUENCE [LARGE SCALE GENOMIC DNA]</scope>
    <source>
        <strain evidence="4">KB18</strain>
    </source>
</reference>
<dbReference type="Pfam" id="PF05685">
    <property type="entry name" value="Uma2"/>
    <property type="match status" value="1"/>
</dbReference>
<dbReference type="Gene3D" id="3.90.1570.10">
    <property type="entry name" value="tt1808, chain A"/>
    <property type="match status" value="1"/>
</dbReference>
<keyword evidence="3" id="KW-0255">Endonuclease</keyword>
<evidence type="ECO:0000313" key="5">
    <source>
        <dbReference type="Proteomes" id="UP000596035"/>
    </source>
</evidence>
<reference evidence="2" key="1">
    <citation type="journal article" date="2017" name="Genome Announc.">
        <title>High-Quality Whole-Genome Sequences of the Oligo-Mouse-Microbiota Bacterial Community.</title>
        <authorList>
            <person name="Garzetti D."/>
            <person name="Brugiroux S."/>
            <person name="Bunk B."/>
            <person name="Pukall R."/>
            <person name="McCoy K.D."/>
            <person name="Macpherson A.J."/>
            <person name="Stecher B."/>
        </authorList>
    </citation>
    <scope>NUCLEOTIDE SEQUENCE</scope>
    <source>
        <strain evidence="2">KB18</strain>
    </source>
</reference>
<evidence type="ECO:0000259" key="1">
    <source>
        <dbReference type="Pfam" id="PF05685"/>
    </source>
</evidence>
<organism evidence="3 5">
    <name type="scientific">Acutalibacter muris</name>
    <dbReference type="NCBI Taxonomy" id="1796620"/>
    <lineage>
        <taxon>Bacteria</taxon>
        <taxon>Bacillati</taxon>
        <taxon>Bacillota</taxon>
        <taxon>Clostridia</taxon>
        <taxon>Eubacteriales</taxon>
        <taxon>Acutalibacteraceae</taxon>
        <taxon>Acutalibacter</taxon>
    </lineage>
</organism>
<dbReference type="AlphaFoldDB" id="A0A1Z2XPG3"/>
<dbReference type="InterPro" id="IPR011335">
    <property type="entry name" value="Restrct_endonuc-II-like"/>
</dbReference>
<dbReference type="EMBL" id="CP021422">
    <property type="protein sequence ID" value="ASB40304.1"/>
    <property type="molecule type" value="Genomic_DNA"/>
</dbReference>
<name>A0A1Z2XPG3_9FIRM</name>
<feature type="domain" description="Putative restriction endonuclease" evidence="1">
    <location>
        <begin position="17"/>
        <end position="180"/>
    </location>
</feature>
<evidence type="ECO:0000313" key="3">
    <source>
        <dbReference type="EMBL" id="QQR29596.1"/>
    </source>
</evidence>
<evidence type="ECO:0000313" key="2">
    <source>
        <dbReference type="EMBL" id="ASB40304.1"/>
    </source>
</evidence>